<dbReference type="PROSITE" id="PS50880">
    <property type="entry name" value="TOPRIM"/>
    <property type="match status" value="1"/>
</dbReference>
<accession>A0A940WVN2</accession>
<sequence>MMEEEKVLIVEGKSDRKRVESLLDEPVKIICTYGTLSEEKLENLILPIEDFDVYILVDQDESGEKLRKQLKRELPNATHLYTEKEYGQVETTPLDFLASVLRKSFIIKDVPFLPN</sequence>
<dbReference type="AlphaFoldDB" id="A0A940WVN2"/>
<dbReference type="PANTHER" id="PTHR39156:SF2">
    <property type="entry name" value="DNA PRIMASE (BACTERIAL TYPE) AND SMALL PRIMASE-LIKE PROTEINS"/>
    <property type="match status" value="1"/>
</dbReference>
<dbReference type="InterPro" id="IPR006171">
    <property type="entry name" value="TOPRIM_dom"/>
</dbReference>
<dbReference type="SMART" id="SM00493">
    <property type="entry name" value="TOPRIM"/>
    <property type="match status" value="1"/>
</dbReference>
<evidence type="ECO:0000313" key="3">
    <source>
        <dbReference type="Proteomes" id="UP000678228"/>
    </source>
</evidence>
<dbReference type="EMBL" id="JAGKSQ010000011">
    <property type="protein sequence ID" value="MBP3953255.1"/>
    <property type="molecule type" value="Genomic_DNA"/>
</dbReference>
<protein>
    <recommendedName>
        <fullName evidence="1">Toprim domain-containing protein</fullName>
    </recommendedName>
</protein>
<evidence type="ECO:0000259" key="1">
    <source>
        <dbReference type="PROSITE" id="PS50880"/>
    </source>
</evidence>
<proteinExistence type="predicted"/>
<dbReference type="PANTHER" id="PTHR39156">
    <property type="entry name" value="RIBONUCLEASE M5"/>
    <property type="match status" value="1"/>
</dbReference>
<name>A0A940WVN2_9BACI</name>
<dbReference type="Proteomes" id="UP000678228">
    <property type="component" value="Unassembled WGS sequence"/>
</dbReference>
<evidence type="ECO:0000313" key="2">
    <source>
        <dbReference type="EMBL" id="MBP3953255.1"/>
    </source>
</evidence>
<organism evidence="2 3">
    <name type="scientific">Halalkalibacter suaedae</name>
    <dbReference type="NCBI Taxonomy" id="2822140"/>
    <lineage>
        <taxon>Bacteria</taxon>
        <taxon>Bacillati</taxon>
        <taxon>Bacillota</taxon>
        <taxon>Bacilli</taxon>
        <taxon>Bacillales</taxon>
        <taxon>Bacillaceae</taxon>
        <taxon>Halalkalibacter</taxon>
    </lineage>
</organism>
<dbReference type="GO" id="GO:0006364">
    <property type="term" value="P:rRNA processing"/>
    <property type="evidence" value="ECO:0007669"/>
    <property type="project" value="TreeGrafter"/>
</dbReference>
<dbReference type="Pfam" id="PF01751">
    <property type="entry name" value="Toprim"/>
    <property type="match status" value="1"/>
</dbReference>
<gene>
    <name evidence="2" type="ORF">J7W16_19195</name>
</gene>
<dbReference type="Gene3D" id="3.40.1360.10">
    <property type="match status" value="1"/>
</dbReference>
<comment type="caution">
    <text evidence="2">The sequence shown here is derived from an EMBL/GenBank/DDBJ whole genome shotgun (WGS) entry which is preliminary data.</text>
</comment>
<reference evidence="2" key="1">
    <citation type="submission" date="2021-03" db="EMBL/GenBank/DDBJ databases">
        <title>Bacillus suaedae sp. nov., isolated from Suaeda aralocaspica.</title>
        <authorList>
            <person name="Lei R.F.R."/>
        </authorList>
    </citation>
    <scope>NUCLEOTIDE SEQUENCE</scope>
    <source>
        <strain evidence="2">YZJH907-2</strain>
    </source>
</reference>
<feature type="domain" description="Toprim" evidence="1">
    <location>
        <begin position="5"/>
        <end position="89"/>
    </location>
</feature>
<dbReference type="GO" id="GO:0043822">
    <property type="term" value="F:ribonuclease M5 activity"/>
    <property type="evidence" value="ECO:0007669"/>
    <property type="project" value="TreeGrafter"/>
</dbReference>
<keyword evidence="3" id="KW-1185">Reference proteome</keyword>
<dbReference type="SUPFAM" id="SSF110455">
    <property type="entry name" value="Toprim domain"/>
    <property type="match status" value="1"/>
</dbReference>